<dbReference type="EMBL" id="BLXT01000976">
    <property type="protein sequence ID" value="GFN82082.1"/>
    <property type="molecule type" value="Genomic_DNA"/>
</dbReference>
<evidence type="ECO:0000313" key="2">
    <source>
        <dbReference type="Proteomes" id="UP000735302"/>
    </source>
</evidence>
<dbReference type="Proteomes" id="UP000735302">
    <property type="component" value="Unassembled WGS sequence"/>
</dbReference>
<comment type="caution">
    <text evidence="1">The sequence shown here is derived from an EMBL/GenBank/DDBJ whole genome shotgun (WGS) entry which is preliminary data.</text>
</comment>
<reference evidence="1 2" key="1">
    <citation type="journal article" date="2021" name="Elife">
        <title>Chloroplast acquisition without the gene transfer in kleptoplastic sea slugs, Plakobranchus ocellatus.</title>
        <authorList>
            <person name="Maeda T."/>
            <person name="Takahashi S."/>
            <person name="Yoshida T."/>
            <person name="Shimamura S."/>
            <person name="Takaki Y."/>
            <person name="Nagai Y."/>
            <person name="Toyoda A."/>
            <person name="Suzuki Y."/>
            <person name="Arimoto A."/>
            <person name="Ishii H."/>
            <person name="Satoh N."/>
            <person name="Nishiyama T."/>
            <person name="Hasebe M."/>
            <person name="Maruyama T."/>
            <person name="Minagawa J."/>
            <person name="Obokata J."/>
            <person name="Shigenobu S."/>
        </authorList>
    </citation>
    <scope>NUCLEOTIDE SEQUENCE [LARGE SCALE GENOMIC DNA]</scope>
</reference>
<keyword evidence="2" id="KW-1185">Reference proteome</keyword>
<proteinExistence type="predicted"/>
<dbReference type="AlphaFoldDB" id="A0AAV3YHT9"/>
<accession>A0AAV3YHT9</accession>
<gene>
    <name evidence="1" type="ORF">PoB_000858800</name>
</gene>
<evidence type="ECO:0000313" key="1">
    <source>
        <dbReference type="EMBL" id="GFN82082.1"/>
    </source>
</evidence>
<organism evidence="1 2">
    <name type="scientific">Plakobranchus ocellatus</name>
    <dbReference type="NCBI Taxonomy" id="259542"/>
    <lineage>
        <taxon>Eukaryota</taxon>
        <taxon>Metazoa</taxon>
        <taxon>Spiralia</taxon>
        <taxon>Lophotrochozoa</taxon>
        <taxon>Mollusca</taxon>
        <taxon>Gastropoda</taxon>
        <taxon>Heterobranchia</taxon>
        <taxon>Euthyneura</taxon>
        <taxon>Panpulmonata</taxon>
        <taxon>Sacoglossa</taxon>
        <taxon>Placobranchoidea</taxon>
        <taxon>Plakobranchidae</taxon>
        <taxon>Plakobranchus</taxon>
    </lineage>
</organism>
<sequence length="95" mass="11049">MKGRSRTRDYENDFEASRANNGQWTIAFDSQQTLPTPHINTSVTFYSRQLWTYNLDIHNICNGTMHMWSEKLPGGVHAWGHRNEGVLRALKVKMK</sequence>
<name>A0AAV3YHT9_9GAST</name>
<protein>
    <submittedName>
        <fullName evidence="1">Uncharacterized protein</fullName>
    </submittedName>
</protein>